<reference evidence="2 3" key="1">
    <citation type="submission" date="2018-10" db="EMBL/GenBank/DDBJ databases">
        <title>Relationship between Morphology and Antimicrobial Activity in Streptomyces.</title>
        <authorList>
            <person name="Kang H.J."/>
            <person name="Kim S.B."/>
        </authorList>
    </citation>
    <scope>NUCLEOTIDE SEQUENCE [LARGE SCALE GENOMIC DNA]</scope>
    <source>
        <strain evidence="2 3">BH38</strain>
    </source>
</reference>
<proteinExistence type="predicted"/>
<dbReference type="EMBL" id="CP032698">
    <property type="protein sequence ID" value="AYG80525.1"/>
    <property type="molecule type" value="Genomic_DNA"/>
</dbReference>
<gene>
    <name evidence="2" type="ORF">DWB77_02660</name>
</gene>
<accession>A0A387H9L0</accession>
<evidence type="ECO:0000256" key="1">
    <source>
        <dbReference type="SAM" id="SignalP"/>
    </source>
</evidence>
<dbReference type="RefSeq" id="WP_120721461.1">
    <property type="nucleotide sequence ID" value="NZ_CP032698.1"/>
</dbReference>
<keyword evidence="1" id="KW-0732">Signal</keyword>
<dbReference type="AlphaFoldDB" id="A0A387H9L0"/>
<keyword evidence="3" id="KW-1185">Reference proteome</keyword>
<dbReference type="KEGG" id="shun:DWB77_02660"/>
<evidence type="ECO:0000313" key="2">
    <source>
        <dbReference type="EMBL" id="AYG80525.1"/>
    </source>
</evidence>
<protein>
    <submittedName>
        <fullName evidence="2">Uncharacterized protein</fullName>
    </submittedName>
</protein>
<evidence type="ECO:0000313" key="3">
    <source>
        <dbReference type="Proteomes" id="UP000271554"/>
    </source>
</evidence>
<organism evidence="2 3">
    <name type="scientific">Streptomyces hundungensis</name>
    <dbReference type="NCBI Taxonomy" id="1077946"/>
    <lineage>
        <taxon>Bacteria</taxon>
        <taxon>Bacillati</taxon>
        <taxon>Actinomycetota</taxon>
        <taxon>Actinomycetes</taxon>
        <taxon>Kitasatosporales</taxon>
        <taxon>Streptomycetaceae</taxon>
        <taxon>Streptomyces</taxon>
    </lineage>
</organism>
<feature type="chain" id="PRO_5039180734" evidence="1">
    <location>
        <begin position="21"/>
        <end position="61"/>
    </location>
</feature>
<dbReference type="Proteomes" id="UP000271554">
    <property type="component" value="Chromosome"/>
</dbReference>
<feature type="signal peptide" evidence="1">
    <location>
        <begin position="1"/>
        <end position="20"/>
    </location>
</feature>
<name>A0A387H9L0_9ACTN</name>
<dbReference type="PROSITE" id="PS51257">
    <property type="entry name" value="PROKAR_LIPOPROTEIN"/>
    <property type="match status" value="1"/>
</dbReference>
<sequence length="61" mass="6119">MRSRFRPIAVLLLPAAALFACVLTTTGNTGAPARPVAGVADSATVVVPVPSPNPGDGFSWG</sequence>